<dbReference type="InterPro" id="IPR013766">
    <property type="entry name" value="Thioredoxin_domain"/>
</dbReference>
<evidence type="ECO:0000259" key="1">
    <source>
        <dbReference type="PROSITE" id="PS51352"/>
    </source>
</evidence>
<evidence type="ECO:0000313" key="3">
    <source>
        <dbReference type="Proteomes" id="UP001055420"/>
    </source>
</evidence>
<dbReference type="Proteomes" id="UP001055420">
    <property type="component" value="Chromosome"/>
</dbReference>
<dbReference type="Gene3D" id="3.40.30.10">
    <property type="entry name" value="Glutaredoxin"/>
    <property type="match status" value="1"/>
</dbReference>
<evidence type="ECO:0000313" key="2">
    <source>
        <dbReference type="EMBL" id="USJ31897.1"/>
    </source>
</evidence>
<dbReference type="PANTHER" id="PTHR43640">
    <property type="entry name" value="OS07G0260300 PROTEIN"/>
    <property type="match status" value="1"/>
</dbReference>
<dbReference type="PANTHER" id="PTHR43640:SF1">
    <property type="entry name" value="THIOREDOXIN-DEPENDENT PEROXIREDOXIN"/>
    <property type="match status" value="1"/>
</dbReference>
<dbReference type="InterPro" id="IPR036249">
    <property type="entry name" value="Thioredoxin-like_sf"/>
</dbReference>
<name>A0ABY4XN84_9BACT</name>
<dbReference type="InterPro" id="IPR000866">
    <property type="entry name" value="AhpC/TSA"/>
</dbReference>
<accession>A0ABY4XN84</accession>
<dbReference type="Pfam" id="PF00578">
    <property type="entry name" value="AhpC-TSA"/>
    <property type="match status" value="1"/>
</dbReference>
<reference evidence="2" key="1">
    <citation type="submission" date="2022-06" db="EMBL/GenBank/DDBJ databases">
        <title>Novel species in genus Dyadobacter.</title>
        <authorList>
            <person name="Ma C."/>
        </authorList>
    </citation>
    <scope>NUCLEOTIDE SEQUENCE</scope>
    <source>
        <strain evidence="2">CY22</strain>
    </source>
</reference>
<keyword evidence="3" id="KW-1185">Reference proteome</keyword>
<dbReference type="PROSITE" id="PS51352">
    <property type="entry name" value="THIOREDOXIN_2"/>
    <property type="match status" value="1"/>
</dbReference>
<dbReference type="SUPFAM" id="SSF52833">
    <property type="entry name" value="Thioredoxin-like"/>
    <property type="match status" value="1"/>
</dbReference>
<proteinExistence type="predicted"/>
<feature type="domain" description="Thioredoxin" evidence="1">
    <location>
        <begin position="25"/>
        <end position="182"/>
    </location>
</feature>
<dbReference type="InterPro" id="IPR047262">
    <property type="entry name" value="PRX-like1"/>
</dbReference>
<dbReference type="CDD" id="cd02969">
    <property type="entry name" value="PRX_like1"/>
    <property type="match status" value="1"/>
</dbReference>
<dbReference type="EMBL" id="CP098805">
    <property type="protein sequence ID" value="USJ31897.1"/>
    <property type="molecule type" value="Genomic_DNA"/>
</dbReference>
<organism evidence="2 3">
    <name type="scientific">Dyadobacter chenhuakuii</name>
    <dbReference type="NCBI Taxonomy" id="2909339"/>
    <lineage>
        <taxon>Bacteria</taxon>
        <taxon>Pseudomonadati</taxon>
        <taxon>Bacteroidota</taxon>
        <taxon>Cytophagia</taxon>
        <taxon>Cytophagales</taxon>
        <taxon>Spirosomataceae</taxon>
        <taxon>Dyadobacter</taxon>
    </lineage>
</organism>
<sequence length="203" mass="22417">MKRSFFLLAIISFFTLGAFTYEPGYQVGDKAMNFSLKNVNGKIISLGEDKSAKGYVVVFTCNTCPVAQAYEQRVVDLNTQFAPKGYPVIAINANDAQLSPGDSYDEMKKRSSEKKYAFPYLIDETQEVAKTYGAKHTPTVFVVQRQESDFIIKYIGAIDNNAQDGERASQKYVQNAVNALLADKPVAIPTAKAIGCGIKWKKA</sequence>
<protein>
    <submittedName>
        <fullName evidence="2">Thioredoxin family protein</fullName>
    </submittedName>
</protein>
<gene>
    <name evidence="2" type="ORF">NFI80_03995</name>
</gene>
<dbReference type="RefSeq" id="WP_235164841.1">
    <property type="nucleotide sequence ID" value="NZ_CP098805.1"/>
</dbReference>